<name>A0A940NT88_9BACI</name>
<dbReference type="Proteomes" id="UP000682134">
    <property type="component" value="Unassembled WGS sequence"/>
</dbReference>
<dbReference type="Pfam" id="PF00534">
    <property type="entry name" value="Glycos_transf_1"/>
    <property type="match status" value="1"/>
</dbReference>
<dbReference type="GO" id="GO:0016757">
    <property type="term" value="F:glycosyltransferase activity"/>
    <property type="evidence" value="ECO:0007669"/>
    <property type="project" value="UniProtKB-KW"/>
</dbReference>
<accession>A0A940NT88</accession>
<dbReference type="EC" id="2.4.-.-" evidence="2"/>
<dbReference type="EMBL" id="JAGIYQ010000002">
    <property type="protein sequence ID" value="MBP0724453.1"/>
    <property type="molecule type" value="Genomic_DNA"/>
</dbReference>
<keyword evidence="2" id="KW-0808">Transferase</keyword>
<reference evidence="2" key="1">
    <citation type="submission" date="2021-04" db="EMBL/GenBank/DDBJ databases">
        <title>Genome seq and assembly of Bacillus sp.</title>
        <authorList>
            <person name="Chhetri G."/>
        </authorList>
    </citation>
    <scope>NUCLEOTIDE SEQUENCE</scope>
    <source>
        <strain evidence="2">RG28</strain>
    </source>
</reference>
<protein>
    <submittedName>
        <fullName evidence="2">Glycosyltransferase</fullName>
        <ecNumber evidence="2">2.4.-.-</ecNumber>
    </submittedName>
</protein>
<proteinExistence type="predicted"/>
<evidence type="ECO:0000259" key="1">
    <source>
        <dbReference type="Pfam" id="PF00534"/>
    </source>
</evidence>
<dbReference type="InterPro" id="IPR001296">
    <property type="entry name" value="Glyco_trans_1"/>
</dbReference>
<gene>
    <name evidence="2" type="ORF">J5Y03_04530</name>
</gene>
<organism evidence="2 3">
    <name type="scientific">Gottfriedia endophytica</name>
    <dbReference type="NCBI Taxonomy" id="2820819"/>
    <lineage>
        <taxon>Bacteria</taxon>
        <taxon>Bacillati</taxon>
        <taxon>Bacillota</taxon>
        <taxon>Bacilli</taxon>
        <taxon>Bacillales</taxon>
        <taxon>Bacillaceae</taxon>
        <taxon>Gottfriedia</taxon>
    </lineage>
</organism>
<sequence>MLLDANIETKILVSEHCPDHEKHGVFLDDRIEWVKVVNKIDDEIIHWRDYSQPTGKVHDTFFDEVDFISESFVQHLTDVDACIMHDIHYQGWHLVHNVAIRKAQEQLPNLKFIAFTHSAPASRPTKTEWPFSARYSPMPNTIYVYPTQSGIPALAKQYNVPEGRCRVVSNSLNLSEFFSNEVQTVINKFDFLSADIFVVYPGRLTTGKKFEKVAALCGAIKKVSEGKVKVLFCDFPSKDIESEKYKTLILFEGCKHGLDYQDIVFTSDIGFQHGFPRSGVLELFSLSNLFICPSFSESFGLTVLEAASKGNFLILNQAVPALEELGKKLNAYFMRWDARNFGFDTRESYKPSEEAYYEENARNILSLMRENPILYAKTMTRQRFSPEWVWNNQLEPLLKGY</sequence>
<feature type="domain" description="Glycosyl transferase family 1" evidence="1">
    <location>
        <begin position="193"/>
        <end position="323"/>
    </location>
</feature>
<evidence type="ECO:0000313" key="2">
    <source>
        <dbReference type="EMBL" id="MBP0724453.1"/>
    </source>
</evidence>
<keyword evidence="3" id="KW-1185">Reference proteome</keyword>
<dbReference type="SUPFAM" id="SSF53756">
    <property type="entry name" value="UDP-Glycosyltransferase/glycogen phosphorylase"/>
    <property type="match status" value="1"/>
</dbReference>
<keyword evidence="2" id="KW-0328">Glycosyltransferase</keyword>
<comment type="caution">
    <text evidence="2">The sequence shown here is derived from an EMBL/GenBank/DDBJ whole genome shotgun (WGS) entry which is preliminary data.</text>
</comment>
<dbReference type="AlphaFoldDB" id="A0A940NT88"/>
<evidence type="ECO:0000313" key="3">
    <source>
        <dbReference type="Proteomes" id="UP000682134"/>
    </source>
</evidence>
<dbReference type="Gene3D" id="3.40.50.2000">
    <property type="entry name" value="Glycogen Phosphorylase B"/>
    <property type="match status" value="2"/>
</dbReference>